<dbReference type="EMBL" id="JANSHE010001726">
    <property type="protein sequence ID" value="KAJ3001371.1"/>
    <property type="molecule type" value="Genomic_DNA"/>
</dbReference>
<sequence>MTKDQPERNDPHLQTTALVLLKATEAMANTPDTHARDALEAAPDTQGDPPPDSHSIAVGTPPDVSDRPNLMNSKHYADDSDRLSVSSTDSSSRSLPDDSGSGLETPVQSSSIRAPKGDSDIDVLLSSIASWHIGSPASATTNTPSTPSPSPRRRHSTADVDVTFGRIFSAAKADQDELRNRVDGIETELSDIRDTVCETLRISSNLLMRTQEFLKRERQHMRRRCDSVANSIRVLETMLSDAQDDTATLRAKYRADQGRIERMTNDIATLRDRQEDLGNRLERTQGYERHLCVLADRLREILEDDQAPGAPDDTRAPHTPLARSEQFREGEHLLEDPAVEKLSFARIVDIALVLMCAQQLIVVITALRSCWERFKHSLFKSSAFQFSTQFHAVRFICGRWLVSMVPSNYLYAMAVGLTLALIIPLIHVLHRFMEIPGFLRWRRTSTVESADDSPIWDSLRF</sequence>
<accession>A0ACC1PVH8</accession>
<protein>
    <submittedName>
        <fullName evidence="1">Uncharacterized protein</fullName>
    </submittedName>
</protein>
<evidence type="ECO:0000313" key="2">
    <source>
        <dbReference type="Proteomes" id="UP001144978"/>
    </source>
</evidence>
<reference evidence="1" key="1">
    <citation type="submission" date="2022-08" db="EMBL/GenBank/DDBJ databases">
        <title>Genome Sequence of Pycnoporus sanguineus.</title>
        <authorList>
            <person name="Buettner E."/>
        </authorList>
    </citation>
    <scope>NUCLEOTIDE SEQUENCE</scope>
    <source>
        <strain evidence="1">CG-C14</strain>
    </source>
</reference>
<organism evidence="1 2">
    <name type="scientific">Trametes sanguinea</name>
    <dbReference type="NCBI Taxonomy" id="158606"/>
    <lineage>
        <taxon>Eukaryota</taxon>
        <taxon>Fungi</taxon>
        <taxon>Dikarya</taxon>
        <taxon>Basidiomycota</taxon>
        <taxon>Agaricomycotina</taxon>
        <taxon>Agaricomycetes</taxon>
        <taxon>Polyporales</taxon>
        <taxon>Polyporaceae</taxon>
        <taxon>Trametes</taxon>
    </lineage>
</organism>
<keyword evidence="2" id="KW-1185">Reference proteome</keyword>
<dbReference type="Proteomes" id="UP001144978">
    <property type="component" value="Unassembled WGS sequence"/>
</dbReference>
<name>A0ACC1PVH8_9APHY</name>
<proteinExistence type="predicted"/>
<evidence type="ECO:0000313" key="1">
    <source>
        <dbReference type="EMBL" id="KAJ3001371.1"/>
    </source>
</evidence>
<gene>
    <name evidence="1" type="ORF">NUW54_g6467</name>
</gene>
<comment type="caution">
    <text evidence="1">The sequence shown here is derived from an EMBL/GenBank/DDBJ whole genome shotgun (WGS) entry which is preliminary data.</text>
</comment>